<name>A0A7S4MTL5_9STRA</name>
<sequence>MLSEAHVAIRFNFSVKGIVPLVAIILLSGLCGRGGPPGITSAFSVYRPFAARKVEANAPHRYTHRNFITAISESSGGNDDGSLQDDIVLLSLTSTERWIEDTLRGMGGGDAYVRKEISYECETGTSLAEIMAGVFRRLREIREMGEGHGKSMELIDSEDRKSTLRLTSVLVMPSSKELREDFSLFDTMVERINKARRDARDYLIDDDLKEGGGGTMSPTRNAEKWITAVNLSHMHQKFGEDIENDTDEEDSEALKAYKEQRKRARQSPYPTVVFEVKSSPPQPMMSPPSGEKSPPSRDPEKDPSVRSEDVKRLEAMFGKTASEGIREADAKDDAGSDAAATAVDLFAKSVFSPIGHAQQWVVENDPLYVAEKSSFFVSDSRQVDGVYEFLLSMISSTLSAADTVPAPELKSEYVILHKFCSKSATSVEKFQIQLLNLIKLIPGLSSWLSLSNFHPEHLNKDKRSPAPILVLRWGSHDEVNDSADDGAFE</sequence>
<proteinExistence type="predicted"/>
<evidence type="ECO:0000313" key="2">
    <source>
        <dbReference type="EMBL" id="CAE2242323.1"/>
    </source>
</evidence>
<feature type="region of interest" description="Disordered" evidence="1">
    <location>
        <begin position="258"/>
        <end position="309"/>
    </location>
</feature>
<protein>
    <submittedName>
        <fullName evidence="2">Uncharacterized protein</fullName>
    </submittedName>
</protein>
<reference evidence="2" key="1">
    <citation type="submission" date="2021-01" db="EMBL/GenBank/DDBJ databases">
        <authorList>
            <person name="Corre E."/>
            <person name="Pelletier E."/>
            <person name="Niang G."/>
            <person name="Scheremetjew M."/>
            <person name="Finn R."/>
            <person name="Kale V."/>
            <person name="Holt S."/>
            <person name="Cochrane G."/>
            <person name="Meng A."/>
            <person name="Brown T."/>
            <person name="Cohen L."/>
        </authorList>
    </citation>
    <scope>NUCLEOTIDE SEQUENCE</scope>
    <source>
        <strain evidence="2">Isolate 1302-5</strain>
    </source>
</reference>
<feature type="compositionally biased region" description="Basic and acidic residues" evidence="1">
    <location>
        <begin position="294"/>
        <end position="309"/>
    </location>
</feature>
<organism evidence="2">
    <name type="scientific">Odontella aurita</name>
    <dbReference type="NCBI Taxonomy" id="265563"/>
    <lineage>
        <taxon>Eukaryota</taxon>
        <taxon>Sar</taxon>
        <taxon>Stramenopiles</taxon>
        <taxon>Ochrophyta</taxon>
        <taxon>Bacillariophyta</taxon>
        <taxon>Mediophyceae</taxon>
        <taxon>Biddulphiophycidae</taxon>
        <taxon>Eupodiscales</taxon>
        <taxon>Odontellaceae</taxon>
        <taxon>Odontella</taxon>
    </lineage>
</organism>
<accession>A0A7S4MTL5</accession>
<evidence type="ECO:0000256" key="1">
    <source>
        <dbReference type="SAM" id="MobiDB-lite"/>
    </source>
</evidence>
<dbReference type="EMBL" id="HBKQ01024260">
    <property type="protein sequence ID" value="CAE2242323.1"/>
    <property type="molecule type" value="Transcribed_RNA"/>
</dbReference>
<dbReference type="AlphaFoldDB" id="A0A7S4MTL5"/>
<gene>
    <name evidence="2" type="ORF">OAUR00152_LOCUS16539</name>
</gene>